<comment type="subcellular location">
    <subcellularLocation>
        <location evidence="2">Endoplasmic reticulum membrane</location>
    </subcellularLocation>
</comment>
<keyword evidence="9" id="KW-1133">Transmembrane helix</keyword>
<dbReference type="Proteomes" id="UP000887013">
    <property type="component" value="Unassembled WGS sequence"/>
</dbReference>
<evidence type="ECO:0000256" key="9">
    <source>
        <dbReference type="SAM" id="Phobius"/>
    </source>
</evidence>
<organism evidence="10 11">
    <name type="scientific">Nephila pilipes</name>
    <name type="common">Giant wood spider</name>
    <name type="synonym">Nephila maculata</name>
    <dbReference type="NCBI Taxonomy" id="299642"/>
    <lineage>
        <taxon>Eukaryota</taxon>
        <taxon>Metazoa</taxon>
        <taxon>Ecdysozoa</taxon>
        <taxon>Arthropoda</taxon>
        <taxon>Chelicerata</taxon>
        <taxon>Arachnida</taxon>
        <taxon>Araneae</taxon>
        <taxon>Araneomorphae</taxon>
        <taxon>Entelegynae</taxon>
        <taxon>Araneoidea</taxon>
        <taxon>Nephilidae</taxon>
        <taxon>Nephila</taxon>
    </lineage>
</organism>
<dbReference type="OrthoDB" id="1470350at2759"/>
<keyword evidence="7" id="KW-0503">Monooxygenase</keyword>
<evidence type="ECO:0000256" key="1">
    <source>
        <dbReference type="ARBA" id="ARBA00001971"/>
    </source>
</evidence>
<feature type="transmembrane region" description="Helical" evidence="9">
    <location>
        <begin position="52"/>
        <end position="74"/>
    </location>
</feature>
<comment type="cofactor">
    <cofactor evidence="1">
        <name>heme</name>
        <dbReference type="ChEBI" id="CHEBI:30413"/>
    </cofactor>
</comment>
<dbReference type="InterPro" id="IPR001128">
    <property type="entry name" value="Cyt_P450"/>
</dbReference>
<dbReference type="InterPro" id="IPR002401">
    <property type="entry name" value="Cyt_P450_E_grp-I"/>
</dbReference>
<sequence>MRTLQWSFREEEKRTSWRLWLYTILIVGVFMILMRMPTFLKILKKTVFLQRCTIPTFNCMNLLFYLSGLLSIYRQSRPDVPAFCLILQAIFGYIRVVIKEKIFCLYIFFKPFVLFYKPETAEVVLSNTRLIDKSKEYELLSQYIGKGLFMGPGLKWRNRRKLLTPAFHFSILKEFLPIFQEKSSVLVSKLQTLTREPWIDIVPLMSACALDIICETAMGVSINAQDGQNSEYIKATHEITDSFMYRVIRPWLYPDFIFKWTAYGKRFTANIRRAHEFSRRVIKNKKLDMEVRSKYTEVGLFPNECSTHSRKHKAFLELLLEHHLKDPSFTEEDVREEVDTFMFAGHDTTAMSLSWALYCLGQNPEIQLRAQEELDQIFEDDISRDVTREDITRMVYLECVIKETFRLYPIVPLIARECNEPFTVYVGKIHQYEAFLRNDRIICFNVTEFVNAEKYSLKALIIP</sequence>
<evidence type="ECO:0000256" key="2">
    <source>
        <dbReference type="ARBA" id="ARBA00004586"/>
    </source>
</evidence>
<dbReference type="InterPro" id="IPR050196">
    <property type="entry name" value="Cytochrome_P450_Monoox"/>
</dbReference>
<feature type="transmembrane region" description="Helical" evidence="9">
    <location>
        <begin position="20"/>
        <end position="40"/>
    </location>
</feature>
<evidence type="ECO:0000313" key="10">
    <source>
        <dbReference type="EMBL" id="GFT47198.1"/>
    </source>
</evidence>
<dbReference type="PRINTS" id="PR00463">
    <property type="entry name" value="EP450I"/>
</dbReference>
<protein>
    <submittedName>
        <fullName evidence="10">Cytochrome P450 4C1</fullName>
    </submittedName>
</protein>
<dbReference type="SUPFAM" id="SSF48264">
    <property type="entry name" value="Cytochrome P450"/>
    <property type="match status" value="1"/>
</dbReference>
<reference evidence="10" key="1">
    <citation type="submission" date="2020-08" db="EMBL/GenBank/DDBJ databases">
        <title>Multicomponent nature underlies the extraordinary mechanical properties of spider dragline silk.</title>
        <authorList>
            <person name="Kono N."/>
            <person name="Nakamura H."/>
            <person name="Mori M."/>
            <person name="Yoshida Y."/>
            <person name="Ohtoshi R."/>
            <person name="Malay A.D."/>
            <person name="Moran D.A.P."/>
            <person name="Tomita M."/>
            <person name="Numata K."/>
            <person name="Arakawa K."/>
        </authorList>
    </citation>
    <scope>NUCLEOTIDE SEQUENCE</scope>
</reference>
<dbReference type="Pfam" id="PF00067">
    <property type="entry name" value="p450"/>
    <property type="match status" value="1"/>
</dbReference>
<dbReference type="GO" id="GO:0005789">
    <property type="term" value="C:endoplasmic reticulum membrane"/>
    <property type="evidence" value="ECO:0007669"/>
    <property type="project" value="UniProtKB-SubCell"/>
</dbReference>
<comment type="caution">
    <text evidence="10">The sequence shown here is derived from an EMBL/GenBank/DDBJ whole genome shotgun (WGS) entry which is preliminary data.</text>
</comment>
<keyword evidence="9" id="KW-0812">Transmembrane</keyword>
<dbReference type="PANTHER" id="PTHR24291">
    <property type="entry name" value="CYTOCHROME P450 FAMILY 4"/>
    <property type="match status" value="1"/>
</dbReference>
<dbReference type="GO" id="GO:0020037">
    <property type="term" value="F:heme binding"/>
    <property type="evidence" value="ECO:0007669"/>
    <property type="project" value="InterPro"/>
</dbReference>
<accession>A0A8X6P221</accession>
<dbReference type="GO" id="GO:0004497">
    <property type="term" value="F:monooxygenase activity"/>
    <property type="evidence" value="ECO:0007669"/>
    <property type="project" value="UniProtKB-KW"/>
</dbReference>
<keyword evidence="8 9" id="KW-0472">Membrane</keyword>
<dbReference type="AlphaFoldDB" id="A0A8X6P221"/>
<evidence type="ECO:0000256" key="5">
    <source>
        <dbReference type="ARBA" id="ARBA00022824"/>
    </source>
</evidence>
<keyword evidence="7" id="KW-0560">Oxidoreductase</keyword>
<evidence type="ECO:0000256" key="3">
    <source>
        <dbReference type="ARBA" id="ARBA00010617"/>
    </source>
</evidence>
<comment type="similarity">
    <text evidence="3">Belongs to the cytochrome P450 family.</text>
</comment>
<evidence type="ECO:0000256" key="8">
    <source>
        <dbReference type="ARBA" id="ARBA00023136"/>
    </source>
</evidence>
<dbReference type="Gene3D" id="1.10.630.10">
    <property type="entry name" value="Cytochrome P450"/>
    <property type="match status" value="1"/>
</dbReference>
<dbReference type="InterPro" id="IPR036396">
    <property type="entry name" value="Cyt_P450_sf"/>
</dbReference>
<name>A0A8X6P221_NEPPI</name>
<keyword evidence="4" id="KW-0349">Heme</keyword>
<evidence type="ECO:0000256" key="4">
    <source>
        <dbReference type="ARBA" id="ARBA00022617"/>
    </source>
</evidence>
<keyword evidence="11" id="KW-1185">Reference proteome</keyword>
<gene>
    <name evidence="10" type="primary">CYP4C1</name>
    <name evidence="10" type="ORF">NPIL_102711</name>
</gene>
<keyword evidence="4" id="KW-0479">Metal-binding</keyword>
<dbReference type="GO" id="GO:0016705">
    <property type="term" value="F:oxidoreductase activity, acting on paired donors, with incorporation or reduction of molecular oxygen"/>
    <property type="evidence" value="ECO:0007669"/>
    <property type="project" value="InterPro"/>
</dbReference>
<evidence type="ECO:0000256" key="6">
    <source>
        <dbReference type="ARBA" id="ARBA00023004"/>
    </source>
</evidence>
<feature type="transmembrane region" description="Helical" evidence="9">
    <location>
        <begin position="80"/>
        <end position="98"/>
    </location>
</feature>
<proteinExistence type="inferred from homology"/>
<dbReference type="PRINTS" id="PR00385">
    <property type="entry name" value="P450"/>
</dbReference>
<evidence type="ECO:0000256" key="7">
    <source>
        <dbReference type="ARBA" id="ARBA00023033"/>
    </source>
</evidence>
<dbReference type="EMBL" id="BMAW01016115">
    <property type="protein sequence ID" value="GFT47198.1"/>
    <property type="molecule type" value="Genomic_DNA"/>
</dbReference>
<evidence type="ECO:0000313" key="11">
    <source>
        <dbReference type="Proteomes" id="UP000887013"/>
    </source>
</evidence>
<dbReference type="GO" id="GO:0005506">
    <property type="term" value="F:iron ion binding"/>
    <property type="evidence" value="ECO:0007669"/>
    <property type="project" value="InterPro"/>
</dbReference>
<keyword evidence="5" id="KW-0256">Endoplasmic reticulum</keyword>
<keyword evidence="6" id="KW-0408">Iron</keyword>
<dbReference type="PANTHER" id="PTHR24291:SF189">
    <property type="entry name" value="CYTOCHROME P450 4C3-RELATED"/>
    <property type="match status" value="1"/>
</dbReference>